<dbReference type="PANTHER" id="PTHR37419">
    <property type="entry name" value="SERINE/THREONINE-PROTEIN KINASE TOXIN HIPA"/>
    <property type="match status" value="1"/>
</dbReference>
<dbReference type="Pfam" id="PF13657">
    <property type="entry name" value="Couple_hipA"/>
    <property type="match status" value="1"/>
</dbReference>
<dbReference type="GO" id="GO:0004674">
    <property type="term" value="F:protein serine/threonine kinase activity"/>
    <property type="evidence" value="ECO:0007669"/>
    <property type="project" value="TreeGrafter"/>
</dbReference>
<evidence type="ECO:0000256" key="3">
    <source>
        <dbReference type="ARBA" id="ARBA00022777"/>
    </source>
</evidence>
<dbReference type="PANTHER" id="PTHR37419:SF1">
    <property type="entry name" value="SERINE_THREONINE-PROTEIN KINASE TOXIN HIPA"/>
    <property type="match status" value="1"/>
</dbReference>
<dbReference type="OrthoDB" id="9805913at2"/>
<name>A0A023WMF1_STUST</name>
<dbReference type="Pfam" id="PF07804">
    <property type="entry name" value="HipA_C"/>
    <property type="match status" value="1"/>
</dbReference>
<gene>
    <name evidence="6" type="ORF">UIB01_00295</name>
</gene>
<dbReference type="EMBL" id="CP007509">
    <property type="protein sequence ID" value="AHY40969.1"/>
    <property type="molecule type" value="Genomic_DNA"/>
</dbReference>
<keyword evidence="2" id="KW-0808">Transferase</keyword>
<evidence type="ECO:0000256" key="2">
    <source>
        <dbReference type="ARBA" id="ARBA00022679"/>
    </source>
</evidence>
<evidence type="ECO:0000256" key="1">
    <source>
        <dbReference type="ARBA" id="ARBA00010164"/>
    </source>
</evidence>
<reference evidence="6 7" key="1">
    <citation type="submission" date="2014-03" db="EMBL/GenBank/DDBJ databases">
        <title>Complete genome sequence of Pseudomonas stutzeri 19SMN4.</title>
        <authorList>
            <person name="Brunet-Galmes I."/>
            <person name="Nogales B."/>
            <person name="Busquets A."/>
            <person name="Pena A."/>
            <person name="Gomila M."/>
            <person name="Garcia-Valdes E."/>
            <person name="Lalucat J."/>
            <person name="Bennasar A."/>
            <person name="Bosch R."/>
        </authorList>
    </citation>
    <scope>NUCLEOTIDE SEQUENCE [LARGE SCALE GENOMIC DNA]</scope>
    <source>
        <strain evidence="6 7">19SMN4</strain>
    </source>
</reference>
<protein>
    <submittedName>
        <fullName evidence="6">Kinase</fullName>
    </submittedName>
</protein>
<dbReference type="PATRIC" id="fig|316.97.peg.60"/>
<dbReference type="Proteomes" id="UP000025238">
    <property type="component" value="Chromosome"/>
</dbReference>
<dbReference type="InterPro" id="IPR017508">
    <property type="entry name" value="HipA_N1"/>
</dbReference>
<dbReference type="KEGG" id="pstu:UIB01_00295"/>
<evidence type="ECO:0000259" key="4">
    <source>
        <dbReference type="Pfam" id="PF07804"/>
    </source>
</evidence>
<dbReference type="CDD" id="cd17793">
    <property type="entry name" value="HipA"/>
    <property type="match status" value="1"/>
</dbReference>
<feature type="domain" description="HipA N-terminal subdomain 1" evidence="5">
    <location>
        <begin position="7"/>
        <end position="100"/>
    </location>
</feature>
<dbReference type="GO" id="GO:0005829">
    <property type="term" value="C:cytosol"/>
    <property type="evidence" value="ECO:0007669"/>
    <property type="project" value="TreeGrafter"/>
</dbReference>
<proteinExistence type="inferred from homology"/>
<dbReference type="AlphaFoldDB" id="A0A023WMF1"/>
<dbReference type="InterPro" id="IPR052028">
    <property type="entry name" value="HipA_Ser/Thr_kinase"/>
</dbReference>
<dbReference type="NCBIfam" id="TIGR03071">
    <property type="entry name" value="couple_hipA"/>
    <property type="match status" value="1"/>
</dbReference>
<dbReference type="InterPro" id="IPR012893">
    <property type="entry name" value="HipA-like_C"/>
</dbReference>
<evidence type="ECO:0000313" key="7">
    <source>
        <dbReference type="Proteomes" id="UP000025238"/>
    </source>
</evidence>
<evidence type="ECO:0000313" key="6">
    <source>
        <dbReference type="EMBL" id="AHY40969.1"/>
    </source>
</evidence>
<keyword evidence="3 6" id="KW-0418">Kinase</keyword>
<accession>A0A023WMF1</accession>
<evidence type="ECO:0000259" key="5">
    <source>
        <dbReference type="Pfam" id="PF13657"/>
    </source>
</evidence>
<comment type="similarity">
    <text evidence="1">Belongs to the HipA Ser/Thr kinase family.</text>
</comment>
<feature type="domain" description="HipA-like C-terminal" evidence="4">
    <location>
        <begin position="143"/>
        <end position="367"/>
    </location>
</feature>
<sequence>MSGLLGVYRGDCRIGELWLGDDGRSMGFRYSEAARFAISNSLPLATGMFAPTLGTAHNWFANLLPEEASRQLLVNRLGIADDDFSLLAAIGGDCAGALRIVDPERADALIECGQEPVDPNQLARWAQGKERYALFQPGKATRLSLAGAQDKIPVILEGGQLYLPSGAAASSHLIKFSLKPALVFNELYMNRLARIAGLVVPDSHAGQAGKAHYLVVTRYDRERVDNQIERVHQEDMCQALGYPRRLKYQEEGGPTLAACADLLRAVTAMPALQVRQLLRWQIFNVLAGNSDGHAKNISLLQDAKGRWSLAPAYDLVCTMVLPYSPSLGFAVGGNFHPQQLRRADWEELARHMGLAPPFVLRELRQMLDLLEPAANSAELQAELQTVGMDEAGWAKVQHVRKYVVQQCRRYRKL</sequence>
<organism evidence="6 7">
    <name type="scientific">Stutzerimonas stutzeri</name>
    <name type="common">Pseudomonas stutzeri</name>
    <dbReference type="NCBI Taxonomy" id="316"/>
    <lineage>
        <taxon>Bacteria</taxon>
        <taxon>Pseudomonadati</taxon>
        <taxon>Pseudomonadota</taxon>
        <taxon>Gammaproteobacteria</taxon>
        <taxon>Pseudomonadales</taxon>
        <taxon>Pseudomonadaceae</taxon>
        <taxon>Stutzerimonas</taxon>
    </lineage>
</organism>
<dbReference type="Gene3D" id="1.10.1070.20">
    <property type="match status" value="1"/>
</dbReference>